<comment type="caution">
    <text evidence="9">The sequence shown here is derived from an EMBL/GenBank/DDBJ whole genome shotgun (WGS) entry which is preliminary data.</text>
</comment>
<accession>A0A917X460</accession>
<dbReference type="NCBIfam" id="TIGR01727">
    <property type="entry name" value="oligo_HPY"/>
    <property type="match status" value="1"/>
</dbReference>
<dbReference type="InterPro" id="IPR017871">
    <property type="entry name" value="ABC_transporter-like_CS"/>
</dbReference>
<dbReference type="SMART" id="SM00382">
    <property type="entry name" value="AAA"/>
    <property type="match status" value="1"/>
</dbReference>
<evidence type="ECO:0000256" key="3">
    <source>
        <dbReference type="ARBA" id="ARBA00022448"/>
    </source>
</evidence>
<dbReference type="InterPro" id="IPR027417">
    <property type="entry name" value="P-loop_NTPase"/>
</dbReference>
<evidence type="ECO:0000313" key="9">
    <source>
        <dbReference type="EMBL" id="GGM61890.1"/>
    </source>
</evidence>
<evidence type="ECO:0000256" key="2">
    <source>
        <dbReference type="ARBA" id="ARBA00005417"/>
    </source>
</evidence>
<evidence type="ECO:0000256" key="5">
    <source>
        <dbReference type="ARBA" id="ARBA00022741"/>
    </source>
</evidence>
<dbReference type="EMBL" id="BMPI01000046">
    <property type="protein sequence ID" value="GGM61890.1"/>
    <property type="molecule type" value="Genomic_DNA"/>
</dbReference>
<dbReference type="Proteomes" id="UP000642070">
    <property type="component" value="Unassembled WGS sequence"/>
</dbReference>
<dbReference type="RefSeq" id="WP_229836205.1">
    <property type="nucleotide sequence ID" value="NZ_BMPI01000046.1"/>
</dbReference>
<evidence type="ECO:0000256" key="1">
    <source>
        <dbReference type="ARBA" id="ARBA00004202"/>
    </source>
</evidence>
<dbReference type="GO" id="GO:0005886">
    <property type="term" value="C:plasma membrane"/>
    <property type="evidence" value="ECO:0007669"/>
    <property type="project" value="UniProtKB-SubCell"/>
</dbReference>
<dbReference type="CDD" id="cd03257">
    <property type="entry name" value="ABC_NikE_OppD_transporters"/>
    <property type="match status" value="1"/>
</dbReference>
<evidence type="ECO:0000256" key="6">
    <source>
        <dbReference type="ARBA" id="ARBA00022840"/>
    </source>
</evidence>
<keyword evidence="4" id="KW-1003">Cell membrane</keyword>
<dbReference type="InterPro" id="IPR050388">
    <property type="entry name" value="ABC_Ni/Peptide_Import"/>
</dbReference>
<dbReference type="GO" id="GO:0015833">
    <property type="term" value="P:peptide transport"/>
    <property type="evidence" value="ECO:0007669"/>
    <property type="project" value="InterPro"/>
</dbReference>
<dbReference type="Pfam" id="PF00005">
    <property type="entry name" value="ABC_tran"/>
    <property type="match status" value="1"/>
</dbReference>
<dbReference type="InterPro" id="IPR013563">
    <property type="entry name" value="Oligopep_ABC_C"/>
</dbReference>
<dbReference type="InterPro" id="IPR003593">
    <property type="entry name" value="AAA+_ATPase"/>
</dbReference>
<sequence length="322" mass="35139">MSESLLEVEGLSVEFVSKSHSTLAVRDVNFSMAAGSSLALVGESGSGKSVTALALLGLVSTRNGRISGSVRFQGRDVLRLPPRQLRELRGAEIAMIFQDPLSSLNPVMSVGQQIAEVVRAHERVSRGAAKARARELLTLVRIPGAERRFGDFPHQFSGGMRQRVMIAAALACRPKLLIADEPTTALDVTVQAQILDLLRDLRTEFDMATLLITHDLAVVSEFSERIAVMYAGRIVETASTRDLLDAPGHPYTRGLLASTPQIESELGLRLTPIPGTPVQLLKAPTTCPFVTRCDQVLDRCREQEPPPFGPREIRCWLHEEGS</sequence>
<dbReference type="GO" id="GO:0005524">
    <property type="term" value="F:ATP binding"/>
    <property type="evidence" value="ECO:0007669"/>
    <property type="project" value="UniProtKB-KW"/>
</dbReference>
<keyword evidence="10" id="KW-1185">Reference proteome</keyword>
<evidence type="ECO:0000259" key="8">
    <source>
        <dbReference type="PROSITE" id="PS50893"/>
    </source>
</evidence>
<evidence type="ECO:0000256" key="7">
    <source>
        <dbReference type="ARBA" id="ARBA00023136"/>
    </source>
</evidence>
<comment type="similarity">
    <text evidence="2">Belongs to the ABC transporter superfamily.</text>
</comment>
<evidence type="ECO:0000313" key="10">
    <source>
        <dbReference type="Proteomes" id="UP000642070"/>
    </source>
</evidence>
<keyword evidence="7" id="KW-0472">Membrane</keyword>
<evidence type="ECO:0000256" key="4">
    <source>
        <dbReference type="ARBA" id="ARBA00022475"/>
    </source>
</evidence>
<reference evidence="9" key="2">
    <citation type="submission" date="2020-09" db="EMBL/GenBank/DDBJ databases">
        <authorList>
            <person name="Sun Q."/>
            <person name="Ohkuma M."/>
        </authorList>
    </citation>
    <scope>NUCLEOTIDE SEQUENCE</scope>
    <source>
        <strain evidence="9">JCM 19831</strain>
    </source>
</reference>
<dbReference type="PANTHER" id="PTHR43297:SF2">
    <property type="entry name" value="DIPEPTIDE TRANSPORT ATP-BINDING PROTEIN DPPD"/>
    <property type="match status" value="1"/>
</dbReference>
<gene>
    <name evidence="9" type="ORF">GCM10007977_074230</name>
</gene>
<proteinExistence type="inferred from homology"/>
<keyword evidence="5" id="KW-0547">Nucleotide-binding</keyword>
<dbReference type="Pfam" id="PF08352">
    <property type="entry name" value="oligo_HPY"/>
    <property type="match status" value="1"/>
</dbReference>
<organism evidence="9 10">
    <name type="scientific">Dactylosporangium sucinum</name>
    <dbReference type="NCBI Taxonomy" id="1424081"/>
    <lineage>
        <taxon>Bacteria</taxon>
        <taxon>Bacillati</taxon>
        <taxon>Actinomycetota</taxon>
        <taxon>Actinomycetes</taxon>
        <taxon>Micromonosporales</taxon>
        <taxon>Micromonosporaceae</taxon>
        <taxon>Dactylosporangium</taxon>
    </lineage>
</organism>
<dbReference type="GO" id="GO:0016887">
    <property type="term" value="F:ATP hydrolysis activity"/>
    <property type="evidence" value="ECO:0007669"/>
    <property type="project" value="InterPro"/>
</dbReference>
<dbReference type="PANTHER" id="PTHR43297">
    <property type="entry name" value="OLIGOPEPTIDE TRANSPORT ATP-BINDING PROTEIN APPD"/>
    <property type="match status" value="1"/>
</dbReference>
<protein>
    <submittedName>
        <fullName evidence="9">ABC transporter ATP-binding protein</fullName>
    </submittedName>
</protein>
<reference evidence="9" key="1">
    <citation type="journal article" date="2014" name="Int. J. Syst. Evol. Microbiol.">
        <title>Complete genome sequence of Corynebacterium casei LMG S-19264T (=DSM 44701T), isolated from a smear-ripened cheese.</title>
        <authorList>
            <consortium name="US DOE Joint Genome Institute (JGI-PGF)"/>
            <person name="Walter F."/>
            <person name="Albersmeier A."/>
            <person name="Kalinowski J."/>
            <person name="Ruckert C."/>
        </authorList>
    </citation>
    <scope>NUCLEOTIDE SEQUENCE</scope>
    <source>
        <strain evidence="9">JCM 19831</strain>
    </source>
</reference>
<dbReference type="FunFam" id="3.40.50.300:FF:000016">
    <property type="entry name" value="Oligopeptide ABC transporter ATP-binding component"/>
    <property type="match status" value="1"/>
</dbReference>
<dbReference type="Gene3D" id="3.40.50.300">
    <property type="entry name" value="P-loop containing nucleotide triphosphate hydrolases"/>
    <property type="match status" value="1"/>
</dbReference>
<keyword evidence="3" id="KW-0813">Transport</keyword>
<dbReference type="AlphaFoldDB" id="A0A917X460"/>
<dbReference type="PROSITE" id="PS00211">
    <property type="entry name" value="ABC_TRANSPORTER_1"/>
    <property type="match status" value="1"/>
</dbReference>
<feature type="domain" description="ABC transporter" evidence="8">
    <location>
        <begin position="6"/>
        <end position="256"/>
    </location>
</feature>
<dbReference type="InterPro" id="IPR003439">
    <property type="entry name" value="ABC_transporter-like_ATP-bd"/>
</dbReference>
<comment type="subcellular location">
    <subcellularLocation>
        <location evidence="1">Cell membrane</location>
        <topology evidence="1">Peripheral membrane protein</topology>
    </subcellularLocation>
</comment>
<name>A0A917X460_9ACTN</name>
<dbReference type="SUPFAM" id="SSF52540">
    <property type="entry name" value="P-loop containing nucleoside triphosphate hydrolases"/>
    <property type="match status" value="1"/>
</dbReference>
<dbReference type="PROSITE" id="PS50893">
    <property type="entry name" value="ABC_TRANSPORTER_2"/>
    <property type="match status" value="1"/>
</dbReference>
<keyword evidence="6 9" id="KW-0067">ATP-binding</keyword>